<evidence type="ECO:0000256" key="1">
    <source>
        <dbReference type="ARBA" id="ARBA00000312"/>
    </source>
</evidence>
<evidence type="ECO:0000256" key="14">
    <source>
        <dbReference type="PIRNR" id="PIRNR006135"/>
    </source>
</evidence>
<dbReference type="SUPFAM" id="SSF52540">
    <property type="entry name" value="P-loop containing nucleoside triphosphate hydrolases"/>
    <property type="match status" value="1"/>
</dbReference>
<keyword evidence="12 14" id="KW-0067">ATP-binding</keyword>
<dbReference type="RefSeq" id="WP_184473954.1">
    <property type="nucleotide sequence ID" value="NZ_JACHOV010000001.1"/>
</dbReference>
<dbReference type="NCBIfam" id="NF004469">
    <property type="entry name" value="PRK05800.1"/>
    <property type="match status" value="1"/>
</dbReference>
<dbReference type="EC" id="2.7.7.62" evidence="14"/>
<evidence type="ECO:0000256" key="16">
    <source>
        <dbReference type="PIRSR" id="PIRSR006135-2"/>
    </source>
</evidence>
<evidence type="ECO:0000313" key="17">
    <source>
        <dbReference type="EMBL" id="MBB4640123.1"/>
    </source>
</evidence>
<dbReference type="Proteomes" id="UP000575068">
    <property type="component" value="Unassembled WGS sequence"/>
</dbReference>
<evidence type="ECO:0000256" key="2">
    <source>
        <dbReference type="ARBA" id="ARBA00000711"/>
    </source>
</evidence>
<dbReference type="CDD" id="cd00544">
    <property type="entry name" value="CobU"/>
    <property type="match status" value="1"/>
</dbReference>
<comment type="function">
    <text evidence="4 14">Catalyzes ATP-dependent phosphorylation of adenosylcobinamide and addition of GMP to adenosylcobinamide phosphate.</text>
</comment>
<dbReference type="EC" id="2.7.1.156" evidence="14"/>
<evidence type="ECO:0000256" key="4">
    <source>
        <dbReference type="ARBA" id="ARBA00003889"/>
    </source>
</evidence>
<feature type="binding site" evidence="16">
    <location>
        <position position="88"/>
    </location>
    <ligand>
        <name>GTP</name>
        <dbReference type="ChEBI" id="CHEBI:37565"/>
    </ligand>
</feature>
<dbReference type="AlphaFoldDB" id="A0A840HQH9"/>
<dbReference type="Gene3D" id="3.40.50.300">
    <property type="entry name" value="P-loop containing nucleotide triphosphate hydrolases"/>
    <property type="match status" value="1"/>
</dbReference>
<feature type="binding site" evidence="16">
    <location>
        <begin position="38"/>
        <end position="40"/>
    </location>
    <ligand>
        <name>GTP</name>
        <dbReference type="ChEBI" id="CHEBI:37565"/>
    </ligand>
</feature>
<evidence type="ECO:0000313" key="18">
    <source>
        <dbReference type="Proteomes" id="UP000575068"/>
    </source>
</evidence>
<dbReference type="PIRSF" id="PIRSF006135">
    <property type="entry name" value="CobU"/>
    <property type="match status" value="1"/>
</dbReference>
<dbReference type="InterPro" id="IPR027417">
    <property type="entry name" value="P-loop_NTPase"/>
</dbReference>
<evidence type="ECO:0000256" key="15">
    <source>
        <dbReference type="PIRSR" id="PIRSR006135-1"/>
    </source>
</evidence>
<evidence type="ECO:0000256" key="12">
    <source>
        <dbReference type="ARBA" id="ARBA00022840"/>
    </source>
</evidence>
<proteinExistence type="inferred from homology"/>
<evidence type="ECO:0000256" key="8">
    <source>
        <dbReference type="ARBA" id="ARBA00022573"/>
    </source>
</evidence>
<gene>
    <name evidence="17" type="ORF">HNQ99_000403</name>
</gene>
<feature type="binding site" evidence="16">
    <location>
        <begin position="13"/>
        <end position="20"/>
    </location>
    <ligand>
        <name>GTP</name>
        <dbReference type="ChEBI" id="CHEBI:37565"/>
    </ligand>
</feature>
<comment type="similarity">
    <text evidence="7 14">Belongs to the CobU/CobP family.</text>
</comment>
<accession>A0A840HQH9</accession>
<evidence type="ECO:0000256" key="3">
    <source>
        <dbReference type="ARBA" id="ARBA00001522"/>
    </source>
</evidence>
<dbReference type="PANTHER" id="PTHR34848:SF1">
    <property type="entry name" value="BIFUNCTIONAL ADENOSYLCOBALAMIN BIOSYNTHESIS PROTEIN COBU"/>
    <property type="match status" value="1"/>
</dbReference>
<evidence type="ECO:0000256" key="10">
    <source>
        <dbReference type="ARBA" id="ARBA00022741"/>
    </source>
</evidence>
<evidence type="ECO:0000256" key="7">
    <source>
        <dbReference type="ARBA" id="ARBA00007490"/>
    </source>
</evidence>
<evidence type="ECO:0000256" key="13">
    <source>
        <dbReference type="ARBA" id="ARBA00023134"/>
    </source>
</evidence>
<dbReference type="GO" id="GO:0005525">
    <property type="term" value="F:GTP binding"/>
    <property type="evidence" value="ECO:0007669"/>
    <property type="project" value="UniProtKB-UniRule"/>
</dbReference>
<protein>
    <recommendedName>
        <fullName evidence="14">Bifunctional adenosylcobalamin biosynthesis protein</fullName>
        <ecNumber evidence="14">2.7.1.156</ecNumber>
        <ecNumber evidence="14">2.7.7.62</ecNumber>
    </recommendedName>
</protein>
<evidence type="ECO:0000256" key="6">
    <source>
        <dbReference type="ARBA" id="ARBA00005159"/>
    </source>
</evidence>
<dbReference type="EMBL" id="JACHOV010000001">
    <property type="protein sequence ID" value="MBB4640123.1"/>
    <property type="molecule type" value="Genomic_DNA"/>
</dbReference>
<keyword evidence="9 14" id="KW-0808">Transferase</keyword>
<feature type="binding site" evidence="16">
    <location>
        <begin position="55"/>
        <end position="58"/>
    </location>
    <ligand>
        <name>GTP</name>
        <dbReference type="ChEBI" id="CHEBI:37565"/>
    </ligand>
</feature>
<dbReference type="UniPathway" id="UPA00148">
    <property type="reaction ID" value="UER00236"/>
</dbReference>
<dbReference type="InterPro" id="IPR003203">
    <property type="entry name" value="CobU/CobP"/>
</dbReference>
<keyword evidence="18" id="KW-1185">Reference proteome</keyword>
<evidence type="ECO:0000256" key="9">
    <source>
        <dbReference type="ARBA" id="ARBA00022679"/>
    </source>
</evidence>
<keyword evidence="13 14" id="KW-0342">GTP-binding</keyword>
<feature type="active site" description="GMP-histidine intermediate" evidence="15">
    <location>
        <position position="54"/>
    </location>
</feature>
<comment type="caution">
    <text evidence="17">The sequence shown here is derived from an EMBL/GenBank/DDBJ whole genome shotgun (WGS) entry which is preliminary data.</text>
</comment>
<feature type="binding site" evidence="16">
    <location>
        <position position="66"/>
    </location>
    <ligand>
        <name>GTP</name>
        <dbReference type="ChEBI" id="CHEBI:37565"/>
    </ligand>
</feature>
<comment type="catalytic activity">
    <reaction evidence="2 14">
        <text>adenosylcob(III)inamide phosphate + GTP + H(+) = adenosylcob(III)inamide-GDP + diphosphate</text>
        <dbReference type="Rhea" id="RHEA:22712"/>
        <dbReference type="ChEBI" id="CHEBI:15378"/>
        <dbReference type="ChEBI" id="CHEBI:33019"/>
        <dbReference type="ChEBI" id="CHEBI:37565"/>
        <dbReference type="ChEBI" id="CHEBI:58502"/>
        <dbReference type="ChEBI" id="CHEBI:60487"/>
        <dbReference type="EC" id="2.7.7.62"/>
    </reaction>
</comment>
<comment type="catalytic activity">
    <reaction evidence="1 14">
        <text>adenosylcob(III)inamide + ATP = adenosylcob(III)inamide phosphate + ADP + H(+)</text>
        <dbReference type="Rhea" id="RHEA:15769"/>
        <dbReference type="ChEBI" id="CHEBI:2480"/>
        <dbReference type="ChEBI" id="CHEBI:15378"/>
        <dbReference type="ChEBI" id="CHEBI:30616"/>
        <dbReference type="ChEBI" id="CHEBI:58502"/>
        <dbReference type="ChEBI" id="CHEBI:456216"/>
        <dbReference type="EC" id="2.7.1.156"/>
    </reaction>
</comment>
<dbReference type="GO" id="GO:0009236">
    <property type="term" value="P:cobalamin biosynthetic process"/>
    <property type="evidence" value="ECO:0007669"/>
    <property type="project" value="UniProtKB-UniRule"/>
</dbReference>
<keyword evidence="11 14" id="KW-0418">Kinase</keyword>
<reference evidence="17 18" key="1">
    <citation type="submission" date="2020-08" db="EMBL/GenBank/DDBJ databases">
        <title>Genomic Encyclopedia of Type Strains, Phase IV (KMG-IV): sequencing the most valuable type-strain genomes for metagenomic binning, comparative biology and taxonomic classification.</title>
        <authorList>
            <person name="Goeker M."/>
        </authorList>
    </citation>
    <scope>NUCLEOTIDE SEQUENCE [LARGE SCALE GENOMIC DNA]</scope>
    <source>
        <strain evidence="17 18">DSM 7465</strain>
    </source>
</reference>
<evidence type="ECO:0000256" key="5">
    <source>
        <dbReference type="ARBA" id="ARBA00004692"/>
    </source>
</evidence>
<organism evidence="17 18">
    <name type="scientific">Rhizorhapis suberifaciens</name>
    <name type="common">corky root of lettuce</name>
    <dbReference type="NCBI Taxonomy" id="13656"/>
    <lineage>
        <taxon>Bacteria</taxon>
        <taxon>Pseudomonadati</taxon>
        <taxon>Pseudomonadota</taxon>
        <taxon>Alphaproteobacteria</taxon>
        <taxon>Sphingomonadales</taxon>
        <taxon>Sphingomonadaceae</taxon>
        <taxon>Rhizorhapis</taxon>
    </lineage>
</organism>
<dbReference type="GO" id="GO:0043752">
    <property type="term" value="F:adenosylcobinamide kinase activity"/>
    <property type="evidence" value="ECO:0007669"/>
    <property type="project" value="UniProtKB-EC"/>
</dbReference>
<keyword evidence="10 14" id="KW-0547">Nucleotide-binding</keyword>
<name>A0A840HQH9_9SPHN</name>
<keyword evidence="17" id="KW-0548">Nucleotidyltransferase</keyword>
<dbReference type="Pfam" id="PF02283">
    <property type="entry name" value="CobU"/>
    <property type="match status" value="1"/>
</dbReference>
<keyword evidence="8 14" id="KW-0169">Cobalamin biosynthesis</keyword>
<comment type="pathway">
    <text evidence="5 14">Cofactor biosynthesis; adenosylcobalamin biosynthesis; adenosylcobalamin from cob(II)yrinate a,c-diamide: step 6/7.</text>
</comment>
<sequence>MKNSIKKTTLVLGGARSGKSRFAQNLAENEAGRLVYVATAGAHDAEMEDRIVRHRMDRGERWETVEEQTDLAGVIEAHGGTGKVLLVDCLTLWLSNLMLAELDLTAARQRLVQALQRQAGQVIFVSNEVGSGIVPETPLGRAFRDEAGRLNQLLAAEADAVALVVAGLPLWLKGERGRT</sequence>
<comment type="catalytic activity">
    <reaction evidence="3">
        <text>adenosylcob(III)inamide + GTP = adenosylcob(III)inamide phosphate + GDP + H(+)</text>
        <dbReference type="Rhea" id="RHEA:15765"/>
        <dbReference type="ChEBI" id="CHEBI:2480"/>
        <dbReference type="ChEBI" id="CHEBI:15378"/>
        <dbReference type="ChEBI" id="CHEBI:37565"/>
        <dbReference type="ChEBI" id="CHEBI:58189"/>
        <dbReference type="ChEBI" id="CHEBI:58502"/>
        <dbReference type="EC" id="2.7.1.156"/>
    </reaction>
</comment>
<dbReference type="GO" id="GO:0008820">
    <property type="term" value="F:cobinamide phosphate guanylyltransferase activity"/>
    <property type="evidence" value="ECO:0007669"/>
    <property type="project" value="UniProtKB-UniRule"/>
</dbReference>
<dbReference type="GO" id="GO:0005524">
    <property type="term" value="F:ATP binding"/>
    <property type="evidence" value="ECO:0007669"/>
    <property type="project" value="UniProtKB-UniRule"/>
</dbReference>
<dbReference type="PANTHER" id="PTHR34848">
    <property type="match status" value="1"/>
</dbReference>
<evidence type="ECO:0000256" key="11">
    <source>
        <dbReference type="ARBA" id="ARBA00022777"/>
    </source>
</evidence>
<comment type="pathway">
    <text evidence="6 14">Cofactor biosynthesis; adenosylcobalamin biosynthesis; adenosylcobalamin from cob(II)yrinate a,c-diamide: step 5/7.</text>
</comment>